<dbReference type="EMBL" id="CP049863">
    <property type="protein sequence ID" value="QIK63705.1"/>
    <property type="molecule type" value="Genomic_DNA"/>
</dbReference>
<sequence>MTSKPSRASIAIIGAGPRGTSLIERIGASLTGPTTLDLHVIDEAQSGAGRIWRTDQTRELCMNTLAGAVTLFTEESSSVAGPVLPGPTQYEWCVLVRDTAAVQDPGHARNTLASTPSPAIPQAHTEAFHSHPVRDGLAAEYREELAGILPESHPSRALYGEYLSWCYHRAVAQLPEGVRVIRHRSRAVGIEQASYSGANETVLLADGTSITANSIIIAAGWLPRAETLAERELAASIARAEAFPATAVTTATGHPALTWVRPDSPVDQDLSGITPGSHAIVRGLGMGFFDTMALLTAGRGGEFSEDQTAPGGLLYTPSGQEPILHVTSRRGVPFRAKSLYNSLPPKPAQRFLREVDWEATPRPINFDQQVWPRIVADAFFDYYATLHRVRPEALIASPSQIHDTIRIVLESLLLSAADLTDAPAAFNLALAPFVPNASDRFDLSTEIEPVDGAFARPEDFDAWIRERVEHDLHEAELGVDSPLKAGLWSVSTARAVANRIGTLGGFDAESRRSGFALLHAIGGMVGSGPPAFRNRQLLALAEQGIVRFIGPGAPVTVSEHGFTTASPVVADSEITAPALIDAWMHFHDLAETRDPLAQSLVQAERARAFGVTRRDGGLAPTRAFDVDGETGRLVRADGTLDAAIHVAGIPVDDTLHDTIISPMPGTDPPMLRETDRVARSALGVAGVPLTRSRRSSHSDVTATPAAVPST</sequence>
<dbReference type="InterPro" id="IPR036188">
    <property type="entry name" value="FAD/NAD-bd_sf"/>
</dbReference>
<dbReference type="KEGG" id="lvi:G7068_11290"/>
<dbReference type="SUPFAM" id="SSF51905">
    <property type="entry name" value="FAD/NAD(P)-binding domain"/>
    <property type="match status" value="1"/>
</dbReference>
<dbReference type="RefSeq" id="WP_166292048.1">
    <property type="nucleotide sequence ID" value="NZ_CP049863.1"/>
</dbReference>
<name>A0A6G7XGL8_9MICO</name>
<evidence type="ECO:0000259" key="2">
    <source>
        <dbReference type="Pfam" id="PF13454"/>
    </source>
</evidence>
<dbReference type="InterPro" id="IPR052189">
    <property type="entry name" value="L-asp_N-monooxygenase_NS-form"/>
</dbReference>
<feature type="region of interest" description="Disordered" evidence="1">
    <location>
        <begin position="689"/>
        <end position="710"/>
    </location>
</feature>
<feature type="domain" description="FAD-dependent urate hydroxylase HpyO/Asp monooxygenase CreE-like FAD/NAD(P)-binding" evidence="2">
    <location>
        <begin position="11"/>
        <end position="220"/>
    </location>
</feature>
<keyword evidence="4" id="KW-1185">Reference proteome</keyword>
<dbReference type="Pfam" id="PF13454">
    <property type="entry name" value="NAD_binding_9"/>
    <property type="match status" value="1"/>
</dbReference>
<dbReference type="InterPro" id="IPR038732">
    <property type="entry name" value="HpyO/CreE_NAD-binding"/>
</dbReference>
<dbReference type="PANTHER" id="PTHR40254:SF1">
    <property type="entry name" value="BLR0577 PROTEIN"/>
    <property type="match status" value="1"/>
</dbReference>
<evidence type="ECO:0000256" key="1">
    <source>
        <dbReference type="SAM" id="MobiDB-lite"/>
    </source>
</evidence>
<dbReference type="AlphaFoldDB" id="A0A6G7XGL8"/>
<dbReference type="Proteomes" id="UP000502677">
    <property type="component" value="Chromosome"/>
</dbReference>
<evidence type="ECO:0000313" key="4">
    <source>
        <dbReference type="Proteomes" id="UP000502677"/>
    </source>
</evidence>
<reference evidence="3 4" key="1">
    <citation type="submission" date="2020-03" db="EMBL/GenBank/DDBJ databases">
        <title>Leucobacter sp. nov., isolated from beetles.</title>
        <authorList>
            <person name="Hyun D.-W."/>
            <person name="Bae J.-W."/>
        </authorList>
    </citation>
    <scope>NUCLEOTIDE SEQUENCE [LARGE SCALE GENOMIC DNA]</scope>
    <source>
        <strain evidence="3 4">HDW9C</strain>
    </source>
</reference>
<evidence type="ECO:0000313" key="3">
    <source>
        <dbReference type="EMBL" id="QIK63705.1"/>
    </source>
</evidence>
<protein>
    <recommendedName>
        <fullName evidence="2">FAD-dependent urate hydroxylase HpyO/Asp monooxygenase CreE-like FAD/NAD(P)-binding domain-containing protein</fullName>
    </recommendedName>
</protein>
<accession>A0A6G7XGL8</accession>
<dbReference type="PANTHER" id="PTHR40254">
    <property type="entry name" value="BLR0577 PROTEIN"/>
    <property type="match status" value="1"/>
</dbReference>
<organism evidence="3 4">
    <name type="scientific">Leucobacter viscericola</name>
    <dbReference type="NCBI Taxonomy" id="2714935"/>
    <lineage>
        <taxon>Bacteria</taxon>
        <taxon>Bacillati</taxon>
        <taxon>Actinomycetota</taxon>
        <taxon>Actinomycetes</taxon>
        <taxon>Micrococcales</taxon>
        <taxon>Microbacteriaceae</taxon>
        <taxon>Leucobacter</taxon>
    </lineage>
</organism>
<proteinExistence type="predicted"/>
<gene>
    <name evidence="3" type="ORF">G7068_11290</name>
</gene>